<name>A0A848CYQ3_ANEAE</name>
<gene>
    <name evidence="1" type="ORF">HF838_17660</name>
</gene>
<reference evidence="1 2" key="1">
    <citation type="submission" date="2020-04" db="EMBL/GenBank/DDBJ databases">
        <authorList>
            <person name="Hitch T.C.A."/>
            <person name="Wylensek D."/>
            <person name="Clavel T."/>
        </authorList>
    </citation>
    <scope>NUCLEOTIDE SEQUENCE [LARGE SCALE GENOMIC DNA]</scope>
    <source>
        <strain evidence="1 2">WB01_D5_05</strain>
    </source>
</reference>
<dbReference type="EMBL" id="JABAGO010000038">
    <property type="protein sequence ID" value="NMF00062.1"/>
    <property type="molecule type" value="Genomic_DNA"/>
</dbReference>
<organism evidence="1 2">
    <name type="scientific">Aneurinibacillus aneurinilyticus</name>
    <name type="common">Bacillus aneurinolyticus</name>
    <dbReference type="NCBI Taxonomy" id="1391"/>
    <lineage>
        <taxon>Bacteria</taxon>
        <taxon>Bacillati</taxon>
        <taxon>Bacillota</taxon>
        <taxon>Bacilli</taxon>
        <taxon>Bacillales</taxon>
        <taxon>Paenibacillaceae</taxon>
        <taxon>Aneurinibacillus group</taxon>
        <taxon>Aneurinibacillus</taxon>
    </lineage>
</organism>
<sequence length="161" mass="18745">MSEEQSQEIYVREGRKQRTEFTIFFNIIFDRYQPIIGDQATLYYLYLLRKRNNQEGHDNYGKAWDGRRGVLEKFRIGPATLMRIDTLLKAVGLIDIEHKPSGRGKDKIYYVVHDALTKAEFDEKEAEFTGKVMAAIAEDPDIANMVGKEFKRKYLIKSSVE</sequence>
<protein>
    <submittedName>
        <fullName evidence="1">Uncharacterized protein</fullName>
    </submittedName>
</protein>
<evidence type="ECO:0000313" key="2">
    <source>
        <dbReference type="Proteomes" id="UP000561326"/>
    </source>
</evidence>
<comment type="caution">
    <text evidence="1">The sequence shown here is derived from an EMBL/GenBank/DDBJ whole genome shotgun (WGS) entry which is preliminary data.</text>
</comment>
<dbReference type="Proteomes" id="UP000561326">
    <property type="component" value="Unassembled WGS sequence"/>
</dbReference>
<accession>A0A848CYQ3</accession>
<evidence type="ECO:0000313" key="1">
    <source>
        <dbReference type="EMBL" id="NMF00062.1"/>
    </source>
</evidence>
<dbReference type="RefSeq" id="WP_168975931.1">
    <property type="nucleotide sequence ID" value="NZ_JABAGO010000038.1"/>
</dbReference>
<proteinExistence type="predicted"/>
<dbReference type="AlphaFoldDB" id="A0A848CYQ3"/>